<reference evidence="4" key="1">
    <citation type="submission" date="2021-06" db="EMBL/GenBank/DDBJ databases">
        <authorList>
            <person name="Huq M.A."/>
        </authorList>
    </citation>
    <scope>NUCLEOTIDE SEQUENCE</scope>
    <source>
        <strain evidence="4">MAH-26</strain>
    </source>
</reference>
<dbReference type="PANTHER" id="PTHR30273">
    <property type="entry name" value="PERIPLASMIC SIGNAL SENSOR AND SIGMA FACTOR ACTIVATOR FECR-RELATED"/>
    <property type="match status" value="1"/>
</dbReference>
<dbReference type="PANTHER" id="PTHR30273:SF2">
    <property type="entry name" value="PROTEIN FECR"/>
    <property type="match status" value="1"/>
</dbReference>
<dbReference type="GO" id="GO:0016989">
    <property type="term" value="F:sigma factor antagonist activity"/>
    <property type="evidence" value="ECO:0007669"/>
    <property type="project" value="TreeGrafter"/>
</dbReference>
<keyword evidence="5" id="KW-1185">Reference proteome</keyword>
<dbReference type="InterPro" id="IPR006860">
    <property type="entry name" value="FecR"/>
</dbReference>
<proteinExistence type="predicted"/>
<dbReference type="Pfam" id="PF16344">
    <property type="entry name" value="FecR_C"/>
    <property type="match status" value="1"/>
</dbReference>
<sequence length="388" mass="43567">MEQERLNLLIEKYHSAGLSTEEREELDNWFHELSIPGSDITEWIAEANGEEVIANEMFSDFINRKETPQRTSRLIYFKWAAAAVFAACLFGAGYYLLTSKNIEPAKQTIVSNEKKIVPGGNKAILTLASGEKVILEDVQKGSVATQGDIAINKIADGSIEYNASGKKDITEEIAYNVLTTPVGGQYHITLSDGTGVWLNASSSIKYPSKFIGNQRKVEITGEAYFEVTHNESAPFRVLAGKQMVEDIGTAFNINSYDNEPSLKTTLVEGKARVTNNNESFILDPGQQTQLNPNDQKLRLVSGVDVGEVIAWRNGLFKFNNASLPEVMRQVARWYNVKVQYEGKLENRKFNGEIARKTSLQEMLEIFSYLNYEFIIDQQQQTLTIKQHN</sequence>
<accession>A0A9E2W356</accession>
<evidence type="ECO:0000259" key="3">
    <source>
        <dbReference type="Pfam" id="PF16344"/>
    </source>
</evidence>
<dbReference type="AlphaFoldDB" id="A0A9E2W356"/>
<feature type="transmembrane region" description="Helical" evidence="1">
    <location>
        <begin position="74"/>
        <end position="97"/>
    </location>
</feature>
<evidence type="ECO:0000256" key="1">
    <source>
        <dbReference type="SAM" id="Phobius"/>
    </source>
</evidence>
<organism evidence="4 5">
    <name type="scientific">Pinibacter aurantiacus</name>
    <dbReference type="NCBI Taxonomy" id="2851599"/>
    <lineage>
        <taxon>Bacteria</taxon>
        <taxon>Pseudomonadati</taxon>
        <taxon>Bacteroidota</taxon>
        <taxon>Chitinophagia</taxon>
        <taxon>Chitinophagales</taxon>
        <taxon>Chitinophagaceae</taxon>
        <taxon>Pinibacter</taxon>
    </lineage>
</organism>
<name>A0A9E2W356_9BACT</name>
<dbReference type="InterPro" id="IPR032508">
    <property type="entry name" value="FecR_C"/>
</dbReference>
<gene>
    <name evidence="4" type="ORF">KTO63_01880</name>
</gene>
<keyword evidence="1" id="KW-1133">Transmembrane helix</keyword>
<evidence type="ECO:0000313" key="4">
    <source>
        <dbReference type="EMBL" id="MBV4355878.1"/>
    </source>
</evidence>
<feature type="domain" description="FecR protein" evidence="2">
    <location>
        <begin position="177"/>
        <end position="271"/>
    </location>
</feature>
<comment type="caution">
    <text evidence="4">The sequence shown here is derived from an EMBL/GenBank/DDBJ whole genome shotgun (WGS) entry which is preliminary data.</text>
</comment>
<dbReference type="Pfam" id="PF04773">
    <property type="entry name" value="FecR"/>
    <property type="match status" value="1"/>
</dbReference>
<dbReference type="InterPro" id="IPR012373">
    <property type="entry name" value="Ferrdict_sens_TM"/>
</dbReference>
<evidence type="ECO:0000313" key="5">
    <source>
        <dbReference type="Proteomes" id="UP000812270"/>
    </source>
</evidence>
<dbReference type="EMBL" id="JAHSPG010000001">
    <property type="protein sequence ID" value="MBV4355878.1"/>
    <property type="molecule type" value="Genomic_DNA"/>
</dbReference>
<dbReference type="Proteomes" id="UP000812270">
    <property type="component" value="Unassembled WGS sequence"/>
</dbReference>
<protein>
    <submittedName>
        <fullName evidence="4">DUF4974 domain-containing protein</fullName>
    </submittedName>
</protein>
<evidence type="ECO:0000259" key="2">
    <source>
        <dbReference type="Pfam" id="PF04773"/>
    </source>
</evidence>
<keyword evidence="1" id="KW-0812">Transmembrane</keyword>
<dbReference type="RefSeq" id="WP_217789424.1">
    <property type="nucleotide sequence ID" value="NZ_JAHSPG010000001.1"/>
</dbReference>
<keyword evidence="1" id="KW-0472">Membrane</keyword>
<feature type="domain" description="Protein FecR C-terminal" evidence="3">
    <location>
        <begin position="316"/>
        <end position="379"/>
    </location>
</feature>